<feature type="compositionally biased region" description="Low complexity" evidence="1">
    <location>
        <begin position="87"/>
        <end position="98"/>
    </location>
</feature>
<sequence length="113" mass="11798">MDSTPITINYVPDGDDWTITVDAGEESTTAHAPGLIAARDSADQIVEKIVTGKKQRTVVHLLNGDAFAFTTAYLHARHGMTTSYGVPAQAEAPATEPAAEAETEPEESASAAG</sequence>
<reference evidence="2 3" key="1">
    <citation type="submission" date="2016-10" db="EMBL/GenBank/DDBJ databases">
        <authorList>
            <person name="de Groot N.N."/>
        </authorList>
    </citation>
    <scope>NUCLEOTIDE SEQUENCE [LARGE SCALE GENOMIC DNA]</scope>
    <source>
        <strain evidence="2 3">DSM 44149</strain>
    </source>
</reference>
<proteinExistence type="predicted"/>
<accession>A0A1H0BSL8</accession>
<dbReference type="AlphaFoldDB" id="A0A1H0BSL8"/>
<name>A0A1H0BSL8_ALLAB</name>
<evidence type="ECO:0000313" key="2">
    <source>
        <dbReference type="EMBL" id="SDN48576.1"/>
    </source>
</evidence>
<evidence type="ECO:0000313" key="3">
    <source>
        <dbReference type="Proteomes" id="UP000183376"/>
    </source>
</evidence>
<dbReference type="eggNOG" id="ENOG50341J9">
    <property type="taxonomic scope" value="Bacteria"/>
</dbReference>
<evidence type="ECO:0000256" key="1">
    <source>
        <dbReference type="SAM" id="MobiDB-lite"/>
    </source>
</evidence>
<feature type="region of interest" description="Disordered" evidence="1">
    <location>
        <begin position="86"/>
        <end position="113"/>
    </location>
</feature>
<dbReference type="EMBL" id="LT629701">
    <property type="protein sequence ID" value="SDN48576.1"/>
    <property type="molecule type" value="Genomic_DNA"/>
</dbReference>
<gene>
    <name evidence="2" type="ORF">SAMN04489726_6817</name>
</gene>
<protein>
    <submittedName>
        <fullName evidence="2">Uncharacterized protein</fullName>
    </submittedName>
</protein>
<dbReference type="RefSeq" id="WP_043810061.1">
    <property type="nucleotide sequence ID" value="NZ_JOEF01000001.1"/>
</dbReference>
<dbReference type="Proteomes" id="UP000183376">
    <property type="component" value="Chromosome I"/>
</dbReference>
<dbReference type="STRING" id="211114.SAMN04489726_6817"/>
<organism evidence="2 3">
    <name type="scientific">Allokutzneria albata</name>
    <name type="common">Kibdelosporangium albatum</name>
    <dbReference type="NCBI Taxonomy" id="211114"/>
    <lineage>
        <taxon>Bacteria</taxon>
        <taxon>Bacillati</taxon>
        <taxon>Actinomycetota</taxon>
        <taxon>Actinomycetes</taxon>
        <taxon>Pseudonocardiales</taxon>
        <taxon>Pseudonocardiaceae</taxon>
        <taxon>Allokutzneria</taxon>
    </lineage>
</organism>
<keyword evidence="3" id="KW-1185">Reference proteome</keyword>